<dbReference type="Pfam" id="PF17760">
    <property type="entry name" value="UvrA_inter"/>
    <property type="match status" value="1"/>
</dbReference>
<protein>
    <recommendedName>
        <fullName evidence="16 18">UvrABC system protein A</fullName>
        <shortName evidence="18">UvrA protein</shortName>
    </recommendedName>
    <alternativeName>
        <fullName evidence="17 18">Excinuclease ABC subunit A</fullName>
    </alternativeName>
</protein>
<dbReference type="GO" id="GO:0005524">
    <property type="term" value="F:ATP binding"/>
    <property type="evidence" value="ECO:0007669"/>
    <property type="project" value="UniProtKB-UniRule"/>
</dbReference>
<evidence type="ECO:0000256" key="12">
    <source>
        <dbReference type="ARBA" id="ARBA00023125"/>
    </source>
</evidence>
<evidence type="ECO:0000259" key="19">
    <source>
        <dbReference type="PROSITE" id="PS50893"/>
    </source>
</evidence>
<dbReference type="EMBL" id="CP046368">
    <property type="protein sequence ID" value="QIA68288.1"/>
    <property type="molecule type" value="Genomic_DNA"/>
</dbReference>
<dbReference type="Gene3D" id="3.30.1490.20">
    <property type="entry name" value="ATP-grasp fold, A domain"/>
    <property type="match status" value="1"/>
</dbReference>
<dbReference type="GO" id="GO:0006289">
    <property type="term" value="P:nucleotide-excision repair"/>
    <property type="evidence" value="ECO:0007669"/>
    <property type="project" value="UniProtKB-UniRule"/>
</dbReference>
<dbReference type="GO" id="GO:0009432">
    <property type="term" value="P:SOS response"/>
    <property type="evidence" value="ECO:0007669"/>
    <property type="project" value="UniProtKB-UniRule"/>
</dbReference>
<evidence type="ECO:0000256" key="15">
    <source>
        <dbReference type="ARBA" id="ARBA00038000"/>
    </source>
</evidence>
<dbReference type="RefSeq" id="WP_071891903.1">
    <property type="nucleotide sequence ID" value="NZ_CP013197.1"/>
</dbReference>
<evidence type="ECO:0000256" key="18">
    <source>
        <dbReference type="HAMAP-Rule" id="MF_00205"/>
    </source>
</evidence>
<evidence type="ECO:0000256" key="7">
    <source>
        <dbReference type="ARBA" id="ARBA00022769"/>
    </source>
</evidence>
<keyword evidence="20" id="KW-0378">Hydrolase</keyword>
<reference evidence="20 21" key="1">
    <citation type="submission" date="2019-11" db="EMBL/GenBank/DDBJ databases">
        <title>Whole genome sequencing and comparative genomics analyses of five strains of Spiroplasma citri.</title>
        <authorList>
            <person name="Yokomi R."/>
            <person name="Chen J."/>
            <person name="Rattner R."/>
            <person name="Vidalakis G."/>
        </authorList>
    </citation>
    <scope>NUCLEOTIDE SEQUENCE [LARGE SCALE GENOMIC DNA]</scope>
    <source>
        <strain evidence="20 21">BR12</strain>
    </source>
</reference>
<keyword evidence="5 18" id="KW-0547">Nucleotide-binding</keyword>
<keyword evidence="7 18" id="KW-0228">DNA excision</keyword>
<dbReference type="PROSITE" id="PS00211">
    <property type="entry name" value="ABC_TRANSPORTER_1"/>
    <property type="match status" value="2"/>
</dbReference>
<evidence type="ECO:0000256" key="3">
    <source>
        <dbReference type="ARBA" id="ARBA00022723"/>
    </source>
</evidence>
<evidence type="ECO:0000256" key="4">
    <source>
        <dbReference type="ARBA" id="ARBA00022737"/>
    </source>
</evidence>
<dbReference type="GO" id="GO:0003677">
    <property type="term" value="F:DNA binding"/>
    <property type="evidence" value="ECO:0007669"/>
    <property type="project" value="UniProtKB-UniRule"/>
</dbReference>
<dbReference type="InterPro" id="IPR004602">
    <property type="entry name" value="UvrA"/>
</dbReference>
<dbReference type="Gene3D" id="3.40.50.300">
    <property type="entry name" value="P-loop containing nucleotide triphosphate hydrolases"/>
    <property type="match status" value="2"/>
</dbReference>
<keyword evidence="9 18" id="KW-0862">Zinc</keyword>
<evidence type="ECO:0000256" key="11">
    <source>
        <dbReference type="ARBA" id="ARBA00022881"/>
    </source>
</evidence>
<keyword evidence="2 18" id="KW-0963">Cytoplasm</keyword>
<evidence type="ECO:0000256" key="8">
    <source>
        <dbReference type="ARBA" id="ARBA00022771"/>
    </source>
</evidence>
<dbReference type="NCBIfam" id="NF001503">
    <property type="entry name" value="PRK00349.1"/>
    <property type="match status" value="1"/>
</dbReference>
<evidence type="ECO:0000256" key="14">
    <source>
        <dbReference type="ARBA" id="ARBA00023236"/>
    </source>
</evidence>
<evidence type="ECO:0000313" key="21">
    <source>
        <dbReference type="Proteomes" id="UP000464735"/>
    </source>
</evidence>
<keyword evidence="14 18" id="KW-0742">SOS response</keyword>
<dbReference type="GO" id="GO:0009380">
    <property type="term" value="C:excinuclease repair complex"/>
    <property type="evidence" value="ECO:0007669"/>
    <property type="project" value="InterPro"/>
</dbReference>
<dbReference type="InterPro" id="IPR003593">
    <property type="entry name" value="AAA+_ATPase"/>
</dbReference>
<dbReference type="GO" id="GO:0005737">
    <property type="term" value="C:cytoplasm"/>
    <property type="evidence" value="ECO:0007669"/>
    <property type="project" value="UniProtKB-SubCell"/>
</dbReference>
<feature type="binding site" evidence="18">
    <location>
        <begin position="33"/>
        <end position="40"/>
    </location>
    <ligand>
        <name>ATP</name>
        <dbReference type="ChEBI" id="CHEBI:30616"/>
    </ligand>
</feature>
<dbReference type="PROSITE" id="PS50893">
    <property type="entry name" value="ABC_TRANSPORTER_2"/>
    <property type="match status" value="1"/>
</dbReference>
<gene>
    <name evidence="18 20" type="primary">uvrA</name>
    <name evidence="20" type="ORF">GL298_01280</name>
</gene>
<dbReference type="Proteomes" id="UP000464735">
    <property type="component" value="Chromosome"/>
</dbReference>
<comment type="subcellular location">
    <subcellularLocation>
        <location evidence="1 18">Cytoplasm</location>
    </subcellularLocation>
</comment>
<evidence type="ECO:0000256" key="2">
    <source>
        <dbReference type="ARBA" id="ARBA00022490"/>
    </source>
</evidence>
<evidence type="ECO:0000256" key="6">
    <source>
        <dbReference type="ARBA" id="ARBA00022763"/>
    </source>
</evidence>
<organism evidence="20 21">
    <name type="scientific">Spiroplasma citri</name>
    <dbReference type="NCBI Taxonomy" id="2133"/>
    <lineage>
        <taxon>Bacteria</taxon>
        <taxon>Bacillati</taxon>
        <taxon>Mycoplasmatota</taxon>
        <taxon>Mollicutes</taxon>
        <taxon>Entomoplasmatales</taxon>
        <taxon>Spiroplasmataceae</taxon>
        <taxon>Spiroplasma</taxon>
    </lineage>
</organism>
<dbReference type="InterPro" id="IPR041102">
    <property type="entry name" value="UvrA_inter"/>
</dbReference>
<dbReference type="FunFam" id="3.40.50.300:FF:000028">
    <property type="entry name" value="UvrABC system protein A"/>
    <property type="match status" value="1"/>
</dbReference>
<evidence type="ECO:0000313" key="20">
    <source>
        <dbReference type="EMBL" id="QIA68288.1"/>
    </source>
</evidence>
<feature type="binding site" evidence="18">
    <location>
        <begin position="644"/>
        <end position="651"/>
    </location>
    <ligand>
        <name>ATP</name>
        <dbReference type="ChEBI" id="CHEBI:30616"/>
    </ligand>
</feature>
<evidence type="ECO:0000256" key="5">
    <source>
        <dbReference type="ARBA" id="ARBA00022741"/>
    </source>
</evidence>
<dbReference type="NCBIfam" id="TIGR00630">
    <property type="entry name" value="uvra"/>
    <property type="match status" value="1"/>
</dbReference>
<dbReference type="GO" id="GO:0009381">
    <property type="term" value="F:excinuclease ABC activity"/>
    <property type="evidence" value="ECO:0007669"/>
    <property type="project" value="UniProtKB-UniRule"/>
</dbReference>
<dbReference type="SMART" id="SM00382">
    <property type="entry name" value="AAA"/>
    <property type="match status" value="1"/>
</dbReference>
<keyword evidence="11 18" id="KW-0267">Excision nuclease</keyword>
<evidence type="ECO:0000256" key="16">
    <source>
        <dbReference type="ARBA" id="ARBA00039316"/>
    </source>
</evidence>
<keyword evidence="3 18" id="KW-0479">Metal-binding</keyword>
<comment type="subunit">
    <text evidence="18">Forms a heterotetramer with UvrB during the search for lesions.</text>
</comment>
<dbReference type="PANTHER" id="PTHR43152">
    <property type="entry name" value="UVRABC SYSTEM PROTEIN A"/>
    <property type="match status" value="1"/>
</dbReference>
<dbReference type="InterPro" id="IPR003439">
    <property type="entry name" value="ABC_transporter-like_ATP-bd"/>
</dbReference>
<keyword evidence="4 18" id="KW-0677">Repeat</keyword>
<dbReference type="GO" id="GO:0016887">
    <property type="term" value="F:ATP hydrolysis activity"/>
    <property type="evidence" value="ECO:0007669"/>
    <property type="project" value="InterPro"/>
</dbReference>
<dbReference type="InterPro" id="IPR041552">
    <property type="entry name" value="UvrA_DNA-bd"/>
</dbReference>
<dbReference type="InterPro" id="IPR013815">
    <property type="entry name" value="ATP_grasp_subdomain_1"/>
</dbReference>
<dbReference type="HAMAP" id="MF_00205">
    <property type="entry name" value="UvrA"/>
    <property type="match status" value="1"/>
</dbReference>
<dbReference type="InterPro" id="IPR027417">
    <property type="entry name" value="P-loop_NTPase"/>
</dbReference>
<dbReference type="PANTHER" id="PTHR43152:SF3">
    <property type="entry name" value="UVRABC SYSTEM PROTEIN A"/>
    <property type="match status" value="1"/>
</dbReference>
<keyword evidence="13 18" id="KW-0234">DNA repair</keyword>
<dbReference type="Pfam" id="PF17755">
    <property type="entry name" value="UvrA_DNA-bind"/>
    <property type="match status" value="1"/>
</dbReference>
<dbReference type="FunFam" id="1.20.1580.10:FF:000002">
    <property type="entry name" value="UvrABC system protein A"/>
    <property type="match status" value="1"/>
</dbReference>
<keyword evidence="12 18" id="KW-0238">DNA-binding</keyword>
<evidence type="ECO:0000256" key="1">
    <source>
        <dbReference type="ARBA" id="ARBA00004496"/>
    </source>
</evidence>
<keyword evidence="6 18" id="KW-0227">DNA damage</keyword>
<dbReference type="InterPro" id="IPR017871">
    <property type="entry name" value="ABC_transporter-like_CS"/>
</dbReference>
<proteinExistence type="inferred from homology"/>
<dbReference type="SUPFAM" id="SSF52540">
    <property type="entry name" value="P-loop containing nucleoside triphosphate hydrolases"/>
    <property type="match status" value="2"/>
</dbReference>
<dbReference type="CDD" id="cd03271">
    <property type="entry name" value="ABC_UvrA_II"/>
    <property type="match status" value="1"/>
</dbReference>
<dbReference type="AlphaFoldDB" id="A0AAJ4EI41"/>
<dbReference type="KEGG" id="sck:SCITRI_00244"/>
<accession>A0AAJ4EI41</accession>
<evidence type="ECO:0000256" key="17">
    <source>
        <dbReference type="ARBA" id="ARBA00042156"/>
    </source>
</evidence>
<evidence type="ECO:0000256" key="9">
    <source>
        <dbReference type="ARBA" id="ARBA00022833"/>
    </source>
</evidence>
<name>A0AAJ4EI41_SPICI</name>
<evidence type="ECO:0000256" key="10">
    <source>
        <dbReference type="ARBA" id="ARBA00022840"/>
    </source>
</evidence>
<dbReference type="Gene3D" id="1.20.1580.10">
    <property type="entry name" value="ABC transporter ATPase like domain"/>
    <property type="match status" value="2"/>
</dbReference>
<sequence>MGKDWIVVKGARENNLKNIDVKVPKEKLVVFTGLSGSGKSSLAFNTIYAEGRRRYIESLSSYARQFLGGNEKPDVDAIEGLSPAISIDQKTTSHNPRSTVGTVTEIYDYLRLLYARVGTPYCINGHGVIKSVTVKEIINNLKQLLTEGEKFMILSPVVRDKKGSFKDLFARLKQESFIRVKVNDEIKTLDEEIELDKNKRQNIDIIIDRLVYKESADLLSRIHDAIEVALKYGNALVKIDFVDQKKEMLFSTNYSCSICGFVIPELEPRLFSFNSPSGACSECKGLGVKLEVDEDLLIPNRSLSILQGAIIYLKNIVNTTNIEWQKFKILANHYHIVLEQPVSDLTKEQLEYLIRGSGEPIEYNLKTASGNIMRGYDYIEGIGELIERRYTETSSESAREYYKQFMTDKKCGTCLGKRLNEISLSVKINNISISEFTDLSVEDELKEVLNLKLTESQQEIARLIINELVNRLDFLSRVGLGYLTLSRNASTLSGGEAQRIRLATQIGSQLTGVLYVLDEPSIGLHQRDNDKLIETLKSLRDLGNTLIVVEHDEDTIRASDYIVDIGPHAGINGGEVVAAGSIDDIKQNPNSITGKYLTGELAINVPKKRRGGNGLVLEIKGARENNLKNINVTIPLNKFVCLTGVSGSGKSTLMNEILWKGIKKNLGLATERPGAHDKIVGIDNIDKVINISQDPIGKTPRSNPATYTSVFDDIRDLFANTNEAKARGYLKGRFSFNVPGGRCEHCQGDGIIKISMHFLPTVYVSCEVCEGKRYNDETLLVKFKDKNIYDVLEMTVDQACDFFAAQPKINQKLATMQEVGLGYIKLGQSATELSGGEAQRVKLSTFLLKRTTGKTLFLLDEPTTGLHVDDVKRLLVVLNKIVDNGDTVITIEHNLDVIKMADYIIDLGPEGGIGGGTIIATGTPEQLVLKSDTSYTAQYLKPLLK</sequence>
<feature type="zinc finger region" description="C4-type" evidence="18">
    <location>
        <begin position="743"/>
        <end position="769"/>
    </location>
</feature>
<comment type="similarity">
    <text evidence="15 18">Belongs to the ABC transporter superfamily. UvrA family.</text>
</comment>
<dbReference type="GeneID" id="54238181"/>
<comment type="function">
    <text evidence="18">The UvrABC repair system catalyzes the recognition and processing of DNA lesions. UvrA is an ATPase and a DNA-binding protein. A damage recognition complex composed of 2 UvrA and 2 UvrB subunits scans DNA for abnormalities. When the presence of a lesion has been verified by UvrB, the UvrA molecules dissociate.</text>
</comment>
<feature type="zinc finger region" description="C4-type" evidence="18">
    <location>
        <begin position="256"/>
        <end position="283"/>
    </location>
</feature>
<dbReference type="GO" id="GO:0008270">
    <property type="term" value="F:zinc ion binding"/>
    <property type="evidence" value="ECO:0007669"/>
    <property type="project" value="UniProtKB-UniRule"/>
</dbReference>
<keyword evidence="10 18" id="KW-0067">ATP-binding</keyword>
<evidence type="ECO:0000256" key="13">
    <source>
        <dbReference type="ARBA" id="ARBA00023204"/>
    </source>
</evidence>
<feature type="domain" description="ABC transporter" evidence="19">
    <location>
        <begin position="603"/>
        <end position="940"/>
    </location>
</feature>
<keyword evidence="8 18" id="KW-0863">Zinc-finger</keyword>
<dbReference type="Gene3D" id="1.10.8.280">
    <property type="entry name" value="ABC transporter ATPase domain-like"/>
    <property type="match status" value="1"/>
</dbReference>